<dbReference type="KEGG" id="tbg:TbgDal_X15410"/>
<dbReference type="Proteomes" id="UP000002316">
    <property type="component" value="Chromosome 10"/>
</dbReference>
<dbReference type="RefSeq" id="XP_011778706.1">
    <property type="nucleotide sequence ID" value="XM_011780404.1"/>
</dbReference>
<dbReference type="EMBL" id="FN554973">
    <property type="protein sequence ID" value="CBH16442.1"/>
    <property type="molecule type" value="Genomic_DNA"/>
</dbReference>
<name>D0A598_TRYB9</name>
<keyword evidence="2" id="KW-0812">Transmembrane</keyword>
<sequence>MIGTVCYYLLLLLLLIFFNLFIWIFLLFSHRCLRYLERLFISYSSSLACCLRFTSTRLSLILSSLPLQLRQINKKKKKRKKKRKKKKNATKPFAHLLSLSLLFF</sequence>
<organism evidence="3 4">
    <name type="scientific">Trypanosoma brucei gambiense (strain MHOM/CI/86/DAL972)</name>
    <dbReference type="NCBI Taxonomy" id="679716"/>
    <lineage>
        <taxon>Eukaryota</taxon>
        <taxon>Discoba</taxon>
        <taxon>Euglenozoa</taxon>
        <taxon>Kinetoplastea</taxon>
        <taxon>Metakinetoplastina</taxon>
        <taxon>Trypanosomatida</taxon>
        <taxon>Trypanosomatidae</taxon>
        <taxon>Trypanosoma</taxon>
    </lineage>
</organism>
<keyword evidence="2" id="KW-1133">Transmembrane helix</keyword>
<feature type="region of interest" description="Disordered" evidence="1">
    <location>
        <begin position="73"/>
        <end position="92"/>
    </location>
</feature>
<proteinExistence type="predicted"/>
<gene>
    <name evidence="3" type="ORF">TbgDal_X15410</name>
</gene>
<protein>
    <submittedName>
        <fullName evidence="3">Uncharacterized protein</fullName>
    </submittedName>
</protein>
<feature type="transmembrane region" description="Helical" evidence="2">
    <location>
        <begin position="7"/>
        <end position="28"/>
    </location>
</feature>
<dbReference type="GeneID" id="23864760"/>
<evidence type="ECO:0000313" key="4">
    <source>
        <dbReference type="Proteomes" id="UP000002316"/>
    </source>
</evidence>
<reference evidence="4" key="1">
    <citation type="journal article" date="2010" name="PLoS Negl. Trop. Dis.">
        <title>The genome sequence of Trypanosoma brucei gambiense, causative agent of chronic human african trypanosomiasis.</title>
        <authorList>
            <person name="Jackson A.P."/>
            <person name="Sanders M."/>
            <person name="Berry A."/>
            <person name="McQuillan J."/>
            <person name="Aslett M.A."/>
            <person name="Quail M.A."/>
            <person name="Chukualim B."/>
            <person name="Capewell P."/>
            <person name="MacLeod A."/>
            <person name="Melville S.E."/>
            <person name="Gibson W."/>
            <person name="Barry J.D."/>
            <person name="Berriman M."/>
            <person name="Hertz-Fowler C."/>
        </authorList>
    </citation>
    <scope>NUCLEOTIDE SEQUENCE [LARGE SCALE GENOMIC DNA]</scope>
    <source>
        <strain evidence="4">MHOM/CI/86/DAL972</strain>
    </source>
</reference>
<evidence type="ECO:0000313" key="3">
    <source>
        <dbReference type="EMBL" id="CBH16442.1"/>
    </source>
</evidence>
<keyword evidence="2" id="KW-0472">Membrane</keyword>
<accession>D0A598</accession>
<feature type="compositionally biased region" description="Basic residues" evidence="1">
    <location>
        <begin position="73"/>
        <end position="89"/>
    </location>
</feature>
<evidence type="ECO:0000256" key="1">
    <source>
        <dbReference type="SAM" id="MobiDB-lite"/>
    </source>
</evidence>
<evidence type="ECO:0000256" key="2">
    <source>
        <dbReference type="SAM" id="Phobius"/>
    </source>
</evidence>
<dbReference type="AlphaFoldDB" id="D0A598"/>